<evidence type="ECO:0000259" key="2">
    <source>
        <dbReference type="Pfam" id="PF24714"/>
    </source>
</evidence>
<organism evidence="3 4">
    <name type="scientific">Lithospermum erythrorhizon</name>
    <name type="common">Purple gromwell</name>
    <name type="synonym">Lithospermum officinale var. erythrorhizon</name>
    <dbReference type="NCBI Taxonomy" id="34254"/>
    <lineage>
        <taxon>Eukaryota</taxon>
        <taxon>Viridiplantae</taxon>
        <taxon>Streptophyta</taxon>
        <taxon>Embryophyta</taxon>
        <taxon>Tracheophyta</taxon>
        <taxon>Spermatophyta</taxon>
        <taxon>Magnoliopsida</taxon>
        <taxon>eudicotyledons</taxon>
        <taxon>Gunneridae</taxon>
        <taxon>Pentapetalae</taxon>
        <taxon>asterids</taxon>
        <taxon>lamiids</taxon>
        <taxon>Boraginales</taxon>
        <taxon>Boraginaceae</taxon>
        <taxon>Boraginoideae</taxon>
        <taxon>Lithospermeae</taxon>
        <taxon>Lithospermum</taxon>
    </lineage>
</organism>
<evidence type="ECO:0000256" key="1">
    <source>
        <dbReference type="SAM" id="MobiDB-lite"/>
    </source>
</evidence>
<feature type="region of interest" description="Disordered" evidence="1">
    <location>
        <begin position="410"/>
        <end position="429"/>
    </location>
</feature>
<name>A0AAV3PRC3_LITER</name>
<dbReference type="InterPro" id="IPR057600">
    <property type="entry name" value="TORTIFOLIA1/SINE1-2_N"/>
</dbReference>
<protein>
    <recommendedName>
        <fullName evidence="2">TORTIFOLIA1/SINE1-2 N-terminal domain-containing protein</fullName>
    </recommendedName>
</protein>
<dbReference type="EMBL" id="BAABME010018139">
    <property type="protein sequence ID" value="GAA0152748.1"/>
    <property type="molecule type" value="Genomic_DNA"/>
</dbReference>
<dbReference type="GO" id="GO:0008017">
    <property type="term" value="F:microtubule binding"/>
    <property type="evidence" value="ECO:0007669"/>
    <property type="project" value="InterPro"/>
</dbReference>
<evidence type="ECO:0000313" key="4">
    <source>
        <dbReference type="Proteomes" id="UP001454036"/>
    </source>
</evidence>
<sequence>MALTRQPCDIKTKVIISLNKLSDRDTFCIASSELESIAKTLSNDNFAPFLSCLAATDSSEKSPVRRQCVRLVTVLSAAHGDACSPHLAKMVASVVRRLRDHDSGVRNATMEAVAAMARNITKAPFNAILKPLVDCMFHEQDYNSQVGASLCLAAAVEAAPEVDTVELKKLLPKLSKLVKNDGFKAKAALLSLVGSIVSVGGGSSRNALTNLVPCVVGYLSSEDWGVRKSAAETMVKIAVVESSFVVELRGLCLSSLENRKFDKVKIVRETMNRALEAWREIPDVHEKESLLRSQSKSLSKETSGESSTRISPRTSCDSSYTAAQRKKNAGLSRSSSISSNSSVTSSHRRSVSKNDNVKSNVARSLKAEFKNNKIEADEPLATSLDFGPEDDRTPNNFNVHLAESENCFNSASKTKKLPSRGSSGGKSHRFNNLRYTSRVVPFCEDDHPQASVVSADQIAVEDIPESQKEFEGVSLIHEQLAQIENQQSNLLELLQSFIGSSQSGMNSLEKRVNGLEKALDEMSHDLGISTRRISDNDTAGNTCCLLPGAEFLSPKFWRKTEGQSSNGRFSFSSRNQPIYNTPNKSNKDETSETSKLESPKCQQFSCKSKNKEDNANLESHTPRRTFNKLPIDKNLHACSAGAALVRNVRQETYATGTFTDLFVRVIVE</sequence>
<dbReference type="AlphaFoldDB" id="A0AAV3PRC3"/>
<evidence type="ECO:0000313" key="3">
    <source>
        <dbReference type="EMBL" id="GAA0152748.1"/>
    </source>
</evidence>
<dbReference type="PANTHER" id="PTHR31355">
    <property type="entry name" value="MICROTUBULE-ASSOCIATED PROTEIN TORTIFOLIA1"/>
    <property type="match status" value="1"/>
</dbReference>
<dbReference type="InterPro" id="IPR016024">
    <property type="entry name" value="ARM-type_fold"/>
</dbReference>
<comment type="caution">
    <text evidence="3">The sequence shown here is derived from an EMBL/GenBank/DDBJ whole genome shotgun (WGS) entry which is preliminary data.</text>
</comment>
<feature type="domain" description="TORTIFOLIA1/SINE1-2 N-terminal" evidence="2">
    <location>
        <begin position="9"/>
        <end position="280"/>
    </location>
</feature>
<dbReference type="Gene3D" id="1.25.10.10">
    <property type="entry name" value="Leucine-rich Repeat Variant"/>
    <property type="match status" value="1"/>
</dbReference>
<gene>
    <name evidence="3" type="ORF">LIER_37552</name>
</gene>
<keyword evidence="4" id="KW-1185">Reference proteome</keyword>
<feature type="region of interest" description="Disordered" evidence="1">
    <location>
        <begin position="564"/>
        <end position="600"/>
    </location>
</feature>
<feature type="compositionally biased region" description="Polar residues" evidence="1">
    <location>
        <begin position="304"/>
        <end position="322"/>
    </location>
</feature>
<dbReference type="PANTHER" id="PTHR31355:SF28">
    <property type="entry name" value="MICROTUBULE-ASSOCIATED PROTEIN TORTIFOLIA1-LIKE"/>
    <property type="match status" value="1"/>
</dbReference>
<feature type="compositionally biased region" description="Low complexity" evidence="1">
    <location>
        <begin position="564"/>
        <end position="576"/>
    </location>
</feature>
<feature type="region of interest" description="Disordered" evidence="1">
    <location>
        <begin position="289"/>
        <end position="359"/>
    </location>
</feature>
<reference evidence="3 4" key="1">
    <citation type="submission" date="2024-01" db="EMBL/GenBank/DDBJ databases">
        <title>The complete chloroplast genome sequence of Lithospermum erythrorhizon: insights into the phylogenetic relationship among Boraginaceae species and the maternal lineages of purple gromwells.</title>
        <authorList>
            <person name="Okada T."/>
            <person name="Watanabe K."/>
        </authorList>
    </citation>
    <scope>NUCLEOTIDE SEQUENCE [LARGE SCALE GENOMIC DNA]</scope>
</reference>
<dbReference type="Pfam" id="PF24714">
    <property type="entry name" value="TOR1L1_N"/>
    <property type="match status" value="1"/>
</dbReference>
<dbReference type="InterPro" id="IPR011989">
    <property type="entry name" value="ARM-like"/>
</dbReference>
<proteinExistence type="predicted"/>
<feature type="compositionally biased region" description="Low complexity" evidence="1">
    <location>
        <begin position="332"/>
        <end position="345"/>
    </location>
</feature>
<accession>A0AAV3PRC3</accession>
<dbReference type="FunFam" id="1.25.10.10:FF:000549">
    <property type="entry name" value="ARM repeat superfamily protein"/>
    <property type="match status" value="1"/>
</dbReference>
<feature type="compositionally biased region" description="Basic and acidic residues" evidence="1">
    <location>
        <begin position="585"/>
        <end position="598"/>
    </location>
</feature>
<dbReference type="Proteomes" id="UP001454036">
    <property type="component" value="Unassembled WGS sequence"/>
</dbReference>
<dbReference type="InterPro" id="IPR033337">
    <property type="entry name" value="TORTIFOLIA1/SINE1-2"/>
</dbReference>
<dbReference type="GO" id="GO:0005874">
    <property type="term" value="C:microtubule"/>
    <property type="evidence" value="ECO:0007669"/>
    <property type="project" value="InterPro"/>
</dbReference>
<dbReference type="SUPFAM" id="SSF48371">
    <property type="entry name" value="ARM repeat"/>
    <property type="match status" value="1"/>
</dbReference>